<accession>A0ABQ6A456</accession>
<keyword evidence="3" id="KW-0804">Transcription</keyword>
<keyword evidence="1" id="KW-0805">Transcription regulation</keyword>
<evidence type="ECO:0000259" key="4">
    <source>
        <dbReference type="PROSITE" id="PS01124"/>
    </source>
</evidence>
<keyword evidence="6" id="KW-1185">Reference proteome</keyword>
<dbReference type="PROSITE" id="PS00041">
    <property type="entry name" value="HTH_ARAC_FAMILY_1"/>
    <property type="match status" value="1"/>
</dbReference>
<dbReference type="Gene3D" id="1.10.10.60">
    <property type="entry name" value="Homeodomain-like"/>
    <property type="match status" value="1"/>
</dbReference>
<dbReference type="RefSeq" id="WP_284257983.1">
    <property type="nucleotide sequence ID" value="NZ_BSOS01000065.1"/>
</dbReference>
<dbReference type="Gene3D" id="3.40.50.880">
    <property type="match status" value="1"/>
</dbReference>
<comment type="caution">
    <text evidence="5">The sequence shown here is derived from an EMBL/GenBank/DDBJ whole genome shotgun (WGS) entry which is preliminary data.</text>
</comment>
<protein>
    <submittedName>
        <fullName evidence="5">AraC family transcriptional regulator</fullName>
    </submittedName>
</protein>
<proteinExistence type="predicted"/>
<name>A0ABQ6A456_9PROT</name>
<evidence type="ECO:0000313" key="6">
    <source>
        <dbReference type="Proteomes" id="UP001156641"/>
    </source>
</evidence>
<dbReference type="PANTHER" id="PTHR43130">
    <property type="entry name" value="ARAC-FAMILY TRANSCRIPTIONAL REGULATOR"/>
    <property type="match status" value="1"/>
</dbReference>
<dbReference type="EMBL" id="BSOS01000065">
    <property type="protein sequence ID" value="GLR67254.1"/>
    <property type="molecule type" value="Genomic_DNA"/>
</dbReference>
<dbReference type="InterPro" id="IPR018060">
    <property type="entry name" value="HTH_AraC"/>
</dbReference>
<evidence type="ECO:0000256" key="2">
    <source>
        <dbReference type="ARBA" id="ARBA00023125"/>
    </source>
</evidence>
<organism evidence="5 6">
    <name type="scientific">Acidocella aquatica</name>
    <dbReference type="NCBI Taxonomy" id="1922313"/>
    <lineage>
        <taxon>Bacteria</taxon>
        <taxon>Pseudomonadati</taxon>
        <taxon>Pseudomonadota</taxon>
        <taxon>Alphaproteobacteria</taxon>
        <taxon>Acetobacterales</taxon>
        <taxon>Acidocellaceae</taxon>
        <taxon>Acidocella</taxon>
    </lineage>
</organism>
<dbReference type="InterPro" id="IPR018062">
    <property type="entry name" value="HTH_AraC-typ_CS"/>
</dbReference>
<keyword evidence="2" id="KW-0238">DNA-binding</keyword>
<evidence type="ECO:0000256" key="3">
    <source>
        <dbReference type="ARBA" id="ARBA00023163"/>
    </source>
</evidence>
<dbReference type="InterPro" id="IPR009057">
    <property type="entry name" value="Homeodomain-like_sf"/>
</dbReference>
<dbReference type="InterPro" id="IPR052158">
    <property type="entry name" value="INH-QAR"/>
</dbReference>
<dbReference type="Proteomes" id="UP001156641">
    <property type="component" value="Unassembled WGS sequence"/>
</dbReference>
<dbReference type="Pfam" id="PF01965">
    <property type="entry name" value="DJ-1_PfpI"/>
    <property type="match status" value="1"/>
</dbReference>
<dbReference type="SUPFAM" id="SSF52317">
    <property type="entry name" value="Class I glutamine amidotransferase-like"/>
    <property type="match status" value="1"/>
</dbReference>
<evidence type="ECO:0000313" key="5">
    <source>
        <dbReference type="EMBL" id="GLR67254.1"/>
    </source>
</evidence>
<dbReference type="InterPro" id="IPR002818">
    <property type="entry name" value="DJ-1/PfpI"/>
</dbReference>
<dbReference type="InterPro" id="IPR029062">
    <property type="entry name" value="Class_I_gatase-like"/>
</dbReference>
<dbReference type="CDD" id="cd03136">
    <property type="entry name" value="GATase1_AraC_ArgR_like"/>
    <property type="match status" value="1"/>
</dbReference>
<sequence length="322" mass="35236">MDLASLSRFGFFTLPDYSMIAVTNAIEACRMANRVAGREVYSWQLLTMDGVPSTASNGLALSPCMRLGAAPPPDVLFVCGGVHVRAAVKKPMLDMLRRQARHGLPLGALCTGAFALAEAGLLEGYRCAIHWENLPASREEFSKTEFVPDLFVVDRDRITCTGGIAPLDMMLSLIHARLGRSFAEEVSAAFIHERMRMSGERQPLAAHDRASSSHPLLAQAVALIEANLANDLPASEIAERLNVSPRQLQRFFKRHMGTTLAHFAQELRLKRAQHLLQQTDLRITDVASLCGFSSAAYFSSAYARCFGYAPSRESHKSSITGA</sequence>
<dbReference type="Pfam" id="PF12833">
    <property type="entry name" value="HTH_18"/>
    <property type="match status" value="1"/>
</dbReference>
<dbReference type="PROSITE" id="PS01124">
    <property type="entry name" value="HTH_ARAC_FAMILY_2"/>
    <property type="match status" value="1"/>
</dbReference>
<reference evidence="6" key="1">
    <citation type="journal article" date="2019" name="Int. J. Syst. Evol. Microbiol.">
        <title>The Global Catalogue of Microorganisms (GCM) 10K type strain sequencing project: providing services to taxonomists for standard genome sequencing and annotation.</title>
        <authorList>
            <consortium name="The Broad Institute Genomics Platform"/>
            <consortium name="The Broad Institute Genome Sequencing Center for Infectious Disease"/>
            <person name="Wu L."/>
            <person name="Ma J."/>
        </authorList>
    </citation>
    <scope>NUCLEOTIDE SEQUENCE [LARGE SCALE GENOMIC DNA]</scope>
    <source>
        <strain evidence="6">NBRC 112502</strain>
    </source>
</reference>
<gene>
    <name evidence="5" type="ORF">GCM10010909_19350</name>
</gene>
<dbReference type="SMART" id="SM00342">
    <property type="entry name" value="HTH_ARAC"/>
    <property type="match status" value="1"/>
</dbReference>
<evidence type="ECO:0000256" key="1">
    <source>
        <dbReference type="ARBA" id="ARBA00023015"/>
    </source>
</evidence>
<dbReference type="PANTHER" id="PTHR43130:SF3">
    <property type="entry name" value="HTH-TYPE TRANSCRIPTIONAL REGULATOR RV1931C"/>
    <property type="match status" value="1"/>
</dbReference>
<feature type="domain" description="HTH araC/xylS-type" evidence="4">
    <location>
        <begin position="218"/>
        <end position="316"/>
    </location>
</feature>
<dbReference type="SUPFAM" id="SSF46689">
    <property type="entry name" value="Homeodomain-like"/>
    <property type="match status" value="2"/>
</dbReference>